<keyword evidence="4" id="KW-1185">Reference proteome</keyword>
<dbReference type="EMBL" id="FTOU01000007">
    <property type="protein sequence ID" value="SIS86761.1"/>
    <property type="molecule type" value="Genomic_DNA"/>
</dbReference>
<accession>A0AA45W4L9</accession>
<gene>
    <name evidence="2" type="ORF">JHX88_07515</name>
    <name evidence="1" type="ORF">SAMN05421772_10713</name>
</gene>
<protein>
    <submittedName>
        <fullName evidence="1">Uncharacterized protein</fullName>
    </submittedName>
</protein>
<evidence type="ECO:0000313" key="3">
    <source>
        <dbReference type="Proteomes" id="UP000186216"/>
    </source>
</evidence>
<evidence type="ECO:0000313" key="2">
    <source>
        <dbReference type="EMBL" id="WCR04556.1"/>
    </source>
</evidence>
<name>A0AA45W4L9_9RHOB</name>
<dbReference type="Proteomes" id="UP001215549">
    <property type="component" value="Chromosome"/>
</dbReference>
<sequence length="49" mass="5851">MTAERNQERVEQRPVSRTVIMSTRKWCAWMPDDDQQSAQECIQNKDKPK</sequence>
<reference evidence="2 4" key="2">
    <citation type="submission" date="2021-01" db="EMBL/GenBank/DDBJ databases">
        <title>Biogeographic distribution of Paracoccus.</title>
        <authorList>
            <person name="Hollensteiner J."/>
            <person name="Leineberger J."/>
            <person name="Brinkhoff T."/>
            <person name="Daniel R."/>
        </authorList>
    </citation>
    <scope>NUCLEOTIDE SEQUENCE [LARGE SCALE GENOMIC DNA]</scope>
    <source>
        <strain evidence="2 4">DSM 18447</strain>
    </source>
</reference>
<dbReference type="AlphaFoldDB" id="A0AA45W4L9"/>
<dbReference type="Proteomes" id="UP000186216">
    <property type="component" value="Unassembled WGS sequence"/>
</dbReference>
<reference evidence="1 3" key="1">
    <citation type="submission" date="2017-01" db="EMBL/GenBank/DDBJ databases">
        <authorList>
            <person name="Varghese N."/>
            <person name="Submissions S."/>
        </authorList>
    </citation>
    <scope>NUCLEOTIDE SEQUENCE [LARGE SCALE GENOMIC DNA]</scope>
    <source>
        <strain evidence="1 3">DSM 18447</strain>
    </source>
</reference>
<organism evidence="1 3">
    <name type="scientific">Paracoccus saliphilus</name>
    <dbReference type="NCBI Taxonomy" id="405559"/>
    <lineage>
        <taxon>Bacteria</taxon>
        <taxon>Pseudomonadati</taxon>
        <taxon>Pseudomonadota</taxon>
        <taxon>Alphaproteobacteria</taxon>
        <taxon>Rhodobacterales</taxon>
        <taxon>Paracoccaceae</taxon>
        <taxon>Paracoccus</taxon>
    </lineage>
</organism>
<proteinExistence type="predicted"/>
<evidence type="ECO:0000313" key="1">
    <source>
        <dbReference type="EMBL" id="SIS86761.1"/>
    </source>
</evidence>
<evidence type="ECO:0000313" key="4">
    <source>
        <dbReference type="Proteomes" id="UP001215549"/>
    </source>
</evidence>
<dbReference type="EMBL" id="CP067140">
    <property type="protein sequence ID" value="WCR04556.1"/>
    <property type="molecule type" value="Genomic_DNA"/>
</dbReference>
<dbReference type="RefSeq" id="WP_176011438.1">
    <property type="nucleotide sequence ID" value="NZ_CP067140.1"/>
</dbReference>